<dbReference type="Proteomes" id="UP001499852">
    <property type="component" value="Unassembled WGS sequence"/>
</dbReference>
<keyword evidence="2" id="KW-0812">Transmembrane</keyword>
<evidence type="ECO:0000256" key="1">
    <source>
        <dbReference type="SAM" id="Coils"/>
    </source>
</evidence>
<dbReference type="Pfam" id="PF20703">
    <property type="entry name" value="nSTAND1"/>
    <property type="match status" value="1"/>
</dbReference>
<feature type="transmembrane region" description="Helical" evidence="2">
    <location>
        <begin position="264"/>
        <end position="284"/>
    </location>
</feature>
<evidence type="ECO:0000259" key="3">
    <source>
        <dbReference type="Pfam" id="PF20703"/>
    </source>
</evidence>
<gene>
    <name evidence="4" type="ORF">GCM10023213_23460</name>
</gene>
<dbReference type="InterPro" id="IPR049052">
    <property type="entry name" value="nSTAND1"/>
</dbReference>
<protein>
    <recommendedName>
        <fullName evidence="3">Novel STAND NTPase 1 domain-containing protein</fullName>
    </recommendedName>
</protein>
<feature type="coiled-coil region" evidence="1">
    <location>
        <begin position="284"/>
        <end position="314"/>
    </location>
</feature>
<proteinExistence type="predicted"/>
<keyword evidence="2" id="KW-1133">Transmembrane helix</keyword>
<dbReference type="EMBL" id="BAABIA010000004">
    <property type="protein sequence ID" value="GAA5140616.1"/>
    <property type="molecule type" value="Genomic_DNA"/>
</dbReference>
<reference evidence="5" key="1">
    <citation type="journal article" date="2019" name="Int. J. Syst. Evol. Microbiol.">
        <title>The Global Catalogue of Microorganisms (GCM) 10K type strain sequencing project: providing services to taxonomists for standard genome sequencing and annotation.</title>
        <authorList>
            <consortium name="The Broad Institute Genomics Platform"/>
            <consortium name="The Broad Institute Genome Sequencing Center for Infectious Disease"/>
            <person name="Wu L."/>
            <person name="Ma J."/>
        </authorList>
    </citation>
    <scope>NUCLEOTIDE SEQUENCE [LARGE SCALE GENOMIC DNA]</scope>
    <source>
        <strain evidence="5">JCM 18053</strain>
    </source>
</reference>
<name>A0ABP9P4B9_9BACT</name>
<keyword evidence="1" id="KW-0175">Coiled coil</keyword>
<evidence type="ECO:0000313" key="4">
    <source>
        <dbReference type="EMBL" id="GAA5140616.1"/>
    </source>
</evidence>
<feature type="domain" description="Novel STAND NTPase 1" evidence="3">
    <location>
        <begin position="7"/>
        <end position="210"/>
    </location>
</feature>
<evidence type="ECO:0000256" key="2">
    <source>
        <dbReference type="SAM" id="Phobius"/>
    </source>
</evidence>
<organism evidence="4 5">
    <name type="scientific">Prosthecobacter algae</name>
    <dbReference type="NCBI Taxonomy" id="1144682"/>
    <lineage>
        <taxon>Bacteria</taxon>
        <taxon>Pseudomonadati</taxon>
        <taxon>Verrucomicrobiota</taxon>
        <taxon>Verrucomicrobiia</taxon>
        <taxon>Verrucomicrobiales</taxon>
        <taxon>Verrucomicrobiaceae</taxon>
        <taxon>Prosthecobacter</taxon>
    </lineage>
</organism>
<comment type="caution">
    <text evidence="4">The sequence shown here is derived from an EMBL/GenBank/DDBJ whole genome shotgun (WGS) entry which is preliminary data.</text>
</comment>
<accession>A0ABP9P4B9</accession>
<evidence type="ECO:0000313" key="5">
    <source>
        <dbReference type="Proteomes" id="UP001499852"/>
    </source>
</evidence>
<keyword evidence="5" id="KW-1185">Reference proteome</keyword>
<sequence>MKEGRGLLDVLPPKPDAIARLIEEPARLAGLTFENKDGQSLSSRILRDASHSPELLPLVEFVLLELFNQADENKLTHTAYDELGGVDGALRRKAESTYNNLPSAAAETLGKVLQALVTLGDESDRAGESDKPVRLRATLATFPENSPARQLIDAFIAARLFTTAQFDGSNEATFTVAHESLLRVWPKAVAWKDQNSDFLRARARITVRMREGGLLLDGDPLLPLSKSYLLTREEGFSSSQTAWIKQSIKTAETKTAQAIKRRRLAFTALSLLTLFAAAAAIWALQSANEAVKQKNQATENARQASRNLDSAIRIADKTMESTSAKLTYRSGMQSLRKDLLNEVAVLTYELANQATENSKAQFGFYRAEMERLLAEYDYNPSLKNLFMIRKNYSHLLLLSDENPEEYEIQIYTLNTGYKSYRAALAHENKELQKEFIAANKGRLVRCMEKQKDTAVIGPVVANYNNAFAALETDPEKAQAFYLEAIKAVDDSNPNIFTDGETLRAFVAPRVNLIRSLLQVGKVKDLVTGVPNKFQATVKSIVENTVKTVNEAVIVSPDYPEVNEAASHALSCISDFYLAALQPENGLLLAEESLRISTQLVARNPGIGKYVSLLAYSHKALSQILHNPRDPRFISQLHIFHAVESANYYLISARMRRDNIRSWNSAIFGYQKVVTLMAEIDSPELDEYYKLSLDVISEAENAVRFNVYDWCDMLSIYSSYASHLQNSDRSSDAYAVAKIGLDKALLRGQEPEWSGSDWFQISLVEIVQALGNAAESQEILPEIIPQVEAALRLLVKPENRMRAAEVASIKRLYTKSLFADGQLDTALAEAENIELFLKQWTGVRPHYFLRIQENNLKRVQASFYEAKGNSDLEKKYLYDYIEGFIKLYGQKKPDKLDQFGIVSELEELRKLAGEVEANKHTFTVIIPCQGHNGTRRFSFRFKNYPADEKPLSDQLSAFEELGWHLPISTLENFQKIQEIAFKENIDFVDLLKNSATELLGLYTYKDLQKVGNAIGNLHSSDDTRVSGLVFEYRKHVAENTEQISKRIERLKALSQSLNGIEKANAILLMANLSVDIATLTRATSKDEAIRHLGYAYAYSIEFRNISDNEGIYNRLNERIGQARTFILKSNDEAGSFAASMEKFKLRPPTQMELLKYGDEEVVIFLSGRNSNNQKIYNYLLIKFKNYFSMRAAIKESFKNLDVTKYGEVIAAGKGDPSDETQRDIEKRFKVLSFPGAKTAPDVNDSTALESSSVPKLPDWFITGIKAGKNESQLTEYIRAELQDDVFVRGYDKALWTPDFILRIAKVYYIGYLKQCMELKSTDEKRLPVNQ</sequence>
<keyword evidence="2" id="KW-0472">Membrane</keyword>